<protein>
    <recommendedName>
        <fullName evidence="8">Carotenoid 9,10(9',10')-cleavage dioxygenase 1-like</fullName>
    </recommendedName>
</protein>
<dbReference type="Gramene" id="RZC51306">
    <property type="protein sequence ID" value="RZC51306"/>
    <property type="gene ID" value="C5167_019736"/>
</dbReference>
<dbReference type="EMBL" id="CM010716">
    <property type="protein sequence ID" value="RZC51306.1"/>
    <property type="molecule type" value="Genomic_DNA"/>
</dbReference>
<dbReference type="OMA" id="WDINGEW"/>
<sequence>MVFSSSAVHQVMINASANKPSVSPNSGTIKISLDSTVKPFLKTLQKLQMKVDFSQAMKNTRERLLDAIVDNGFQFIDQPLLPSQANFAPIQEIGDAVYIASIEGNIPDNFPHGIYIRNGPNPLFGGFKSATSMFGRSSHCWIEGEGMVHALYLTKDSHGSWIVSYRNKYVETESFKLEKQRNRPSFLPAIEGDSTAISAAYFFNLLRFGKFNKVISNTNVFKHAKKFYSIAENYVPQEIDINTLKTLGNWDIDGSWDRPFTSHPKKAPGTGELVVMGVDAVEPFFVLGVISADGKKLVHKVDLKFKRSSLCHELGVTAKYNVIMDMPLTLNINRLIKGGPLIKYDKEGYARIGVMPRYGDADSVQWFQIKPHCTFHIINCFEDGNEVVVRGCRASASIIPGPEFGLNKFEWFSRGFNPNTTSEDASFLSRVYEWRLNMKNGEVREQYLTDTSFSMDFPMINENYSGVRNKYGYLQVVDLIESSNCGMAKYGMVAKLHFDEQATSTIQMQDHSDVDDSDTEKPIKVKYHNFGKNAFCSGAVFVSNPEHGSDEDDGWLISYVHNEDTDISQVHIIDTKKFESEAVAKITLPQRVPYGFHGTFASL</sequence>
<accession>A0A4Y7IT37</accession>
<evidence type="ECO:0000256" key="4">
    <source>
        <dbReference type="ARBA" id="ARBA00023004"/>
    </source>
</evidence>
<evidence type="ECO:0000256" key="1">
    <source>
        <dbReference type="ARBA" id="ARBA00006787"/>
    </source>
</evidence>
<dbReference type="InterPro" id="IPR004294">
    <property type="entry name" value="Carotenoid_Oase"/>
</dbReference>
<dbReference type="GO" id="GO:0010436">
    <property type="term" value="F:carotenoid dioxygenase activity"/>
    <property type="evidence" value="ECO:0007669"/>
    <property type="project" value="TreeGrafter"/>
</dbReference>
<keyword evidence="3" id="KW-0223">Dioxygenase</keyword>
<evidence type="ECO:0000313" key="7">
    <source>
        <dbReference type="Proteomes" id="UP000316621"/>
    </source>
</evidence>
<dbReference type="GO" id="GO:0016121">
    <property type="term" value="P:carotene catabolic process"/>
    <property type="evidence" value="ECO:0007669"/>
    <property type="project" value="TreeGrafter"/>
</dbReference>
<feature type="binding site" evidence="5">
    <location>
        <position position="263"/>
    </location>
    <ligand>
        <name>Fe cation</name>
        <dbReference type="ChEBI" id="CHEBI:24875"/>
        <note>catalytic</note>
    </ligand>
</feature>
<comment type="cofactor">
    <cofactor evidence="5">
        <name>Fe(2+)</name>
        <dbReference type="ChEBI" id="CHEBI:29033"/>
    </cofactor>
    <text evidence="5">Binds 1 Fe(2+) ion per subunit.</text>
</comment>
<dbReference type="AlphaFoldDB" id="A0A4Y7IT37"/>
<organism evidence="6 7">
    <name type="scientific">Papaver somniferum</name>
    <name type="common">Opium poppy</name>
    <dbReference type="NCBI Taxonomy" id="3469"/>
    <lineage>
        <taxon>Eukaryota</taxon>
        <taxon>Viridiplantae</taxon>
        <taxon>Streptophyta</taxon>
        <taxon>Embryophyta</taxon>
        <taxon>Tracheophyta</taxon>
        <taxon>Spermatophyta</taxon>
        <taxon>Magnoliopsida</taxon>
        <taxon>Ranunculales</taxon>
        <taxon>Papaveraceae</taxon>
        <taxon>Papaveroideae</taxon>
        <taxon>Papaver</taxon>
    </lineage>
</organism>
<keyword evidence="7" id="KW-1185">Reference proteome</keyword>
<evidence type="ECO:0000256" key="5">
    <source>
        <dbReference type="PIRSR" id="PIRSR604294-1"/>
    </source>
</evidence>
<dbReference type="Proteomes" id="UP000316621">
    <property type="component" value="Chromosome 2"/>
</dbReference>
<name>A0A4Y7IT37_PAPSO</name>
<dbReference type="Pfam" id="PF03055">
    <property type="entry name" value="RPE65"/>
    <property type="match status" value="1"/>
</dbReference>
<keyword evidence="3" id="KW-0560">Oxidoreductase</keyword>
<dbReference type="GO" id="GO:0009570">
    <property type="term" value="C:chloroplast stroma"/>
    <property type="evidence" value="ECO:0007669"/>
    <property type="project" value="TreeGrafter"/>
</dbReference>
<keyword evidence="4 5" id="KW-0408">Iron</keyword>
<comment type="similarity">
    <text evidence="1">Belongs to the carotenoid oxygenase family.</text>
</comment>
<proteinExistence type="inferred from homology"/>
<dbReference type="STRING" id="3469.A0A4Y7IT37"/>
<evidence type="ECO:0000256" key="2">
    <source>
        <dbReference type="ARBA" id="ARBA00022723"/>
    </source>
</evidence>
<feature type="binding site" evidence="5">
    <location>
        <position position="376"/>
    </location>
    <ligand>
        <name>Fe cation</name>
        <dbReference type="ChEBI" id="CHEBI:24875"/>
        <note>catalytic</note>
    </ligand>
</feature>
<dbReference type="PANTHER" id="PTHR10543:SF142">
    <property type="entry name" value="OS06G0162550 PROTEIN"/>
    <property type="match status" value="1"/>
</dbReference>
<evidence type="ECO:0000256" key="3">
    <source>
        <dbReference type="ARBA" id="ARBA00022964"/>
    </source>
</evidence>
<evidence type="ECO:0008006" key="8">
    <source>
        <dbReference type="Google" id="ProtNLM"/>
    </source>
</evidence>
<feature type="binding site" evidence="5">
    <location>
        <position position="597"/>
    </location>
    <ligand>
        <name>Fe cation</name>
        <dbReference type="ChEBI" id="CHEBI:24875"/>
        <note>catalytic</note>
    </ligand>
</feature>
<reference evidence="6 7" key="1">
    <citation type="journal article" date="2018" name="Science">
        <title>The opium poppy genome and morphinan production.</title>
        <authorList>
            <person name="Guo L."/>
            <person name="Winzer T."/>
            <person name="Yang X."/>
            <person name="Li Y."/>
            <person name="Ning Z."/>
            <person name="He Z."/>
            <person name="Teodor R."/>
            <person name="Lu Y."/>
            <person name="Bowser T.A."/>
            <person name="Graham I.A."/>
            <person name="Ye K."/>
        </authorList>
    </citation>
    <scope>NUCLEOTIDE SEQUENCE [LARGE SCALE GENOMIC DNA]</scope>
    <source>
        <strain evidence="7">cv. HN1</strain>
        <tissue evidence="6">Leaves</tissue>
    </source>
</reference>
<dbReference type="PANTHER" id="PTHR10543">
    <property type="entry name" value="BETA-CAROTENE DIOXYGENASE"/>
    <property type="match status" value="1"/>
</dbReference>
<dbReference type="GO" id="GO:0046872">
    <property type="term" value="F:metal ion binding"/>
    <property type="evidence" value="ECO:0007669"/>
    <property type="project" value="UniProtKB-KW"/>
</dbReference>
<feature type="binding site" evidence="5">
    <location>
        <position position="312"/>
    </location>
    <ligand>
        <name>Fe cation</name>
        <dbReference type="ChEBI" id="CHEBI:24875"/>
        <note>catalytic</note>
    </ligand>
</feature>
<evidence type="ECO:0000313" key="6">
    <source>
        <dbReference type="EMBL" id="RZC51306.1"/>
    </source>
</evidence>
<gene>
    <name evidence="6" type="ORF">C5167_019736</name>
</gene>
<keyword evidence="2 5" id="KW-0479">Metal-binding</keyword>